<dbReference type="EMBL" id="CP051428">
    <property type="protein sequence ID" value="QJC53125.1"/>
    <property type="molecule type" value="Genomic_DNA"/>
</dbReference>
<dbReference type="Proteomes" id="UP000502136">
    <property type="component" value="Chromosome"/>
</dbReference>
<protein>
    <submittedName>
        <fullName evidence="1">Uncharacterized protein</fullName>
    </submittedName>
</protein>
<dbReference type="AlphaFoldDB" id="A0A6H2H0E0"/>
<dbReference type="KEGG" id="palr:HGI30_17120"/>
<evidence type="ECO:0000313" key="1">
    <source>
        <dbReference type="EMBL" id="QJC53125.1"/>
    </source>
</evidence>
<gene>
    <name evidence="1" type="ORF">HGI30_17120</name>
</gene>
<sequence length="95" mass="10870">MLSVGGEYLEWISTASRINGYGEQDEDLVEDAKKLIKSGERDAVMAHFALHKLRILPQDLWGMDPHHRAFIYGSIEQWVKDNPPPKENNVENLLP</sequence>
<dbReference type="RefSeq" id="WP_168908667.1">
    <property type="nucleotide sequence ID" value="NZ_CP051428.1"/>
</dbReference>
<proteinExistence type="predicted"/>
<organism evidence="1 2">
    <name type="scientific">Paenibacillus albicereus</name>
    <dbReference type="NCBI Taxonomy" id="2726185"/>
    <lineage>
        <taxon>Bacteria</taxon>
        <taxon>Bacillati</taxon>
        <taxon>Bacillota</taxon>
        <taxon>Bacilli</taxon>
        <taxon>Bacillales</taxon>
        <taxon>Paenibacillaceae</taxon>
        <taxon>Paenibacillus</taxon>
    </lineage>
</organism>
<evidence type="ECO:0000313" key="2">
    <source>
        <dbReference type="Proteomes" id="UP000502136"/>
    </source>
</evidence>
<keyword evidence="2" id="KW-1185">Reference proteome</keyword>
<accession>A0A6H2H0E0</accession>
<reference evidence="1 2" key="1">
    <citation type="submission" date="2020-04" db="EMBL/GenBank/DDBJ databases">
        <title>Novel Paenibacillus strain UniB2 isolated from commercial digestive syrup.</title>
        <authorList>
            <person name="Thorat V."/>
            <person name="Kirdat K."/>
            <person name="Tiwarekar B."/>
            <person name="Yadav A."/>
        </authorList>
    </citation>
    <scope>NUCLEOTIDE SEQUENCE [LARGE SCALE GENOMIC DNA]</scope>
    <source>
        <strain evidence="1 2">UniB2</strain>
    </source>
</reference>
<name>A0A6H2H0E0_9BACL</name>